<protein>
    <submittedName>
        <fullName evidence="1">Uncharacterized protein</fullName>
    </submittedName>
</protein>
<evidence type="ECO:0000313" key="2">
    <source>
        <dbReference type="Proteomes" id="UP001165124"/>
    </source>
</evidence>
<proteinExistence type="predicted"/>
<evidence type="ECO:0000313" key="1">
    <source>
        <dbReference type="EMBL" id="GLW62246.1"/>
    </source>
</evidence>
<dbReference type="EMBL" id="BSRZ01000001">
    <property type="protein sequence ID" value="GLW62246.1"/>
    <property type="molecule type" value="Genomic_DNA"/>
</dbReference>
<name>A0A9W6PS63_9ACTN</name>
<reference evidence="1" key="1">
    <citation type="submission" date="2023-02" db="EMBL/GenBank/DDBJ databases">
        <title>Actinomadura rubrobrunea NBRC 14622.</title>
        <authorList>
            <person name="Ichikawa N."/>
            <person name="Sato H."/>
            <person name="Tonouchi N."/>
        </authorList>
    </citation>
    <scope>NUCLEOTIDE SEQUENCE</scope>
    <source>
        <strain evidence="1">NBRC 14622</strain>
    </source>
</reference>
<keyword evidence="2" id="KW-1185">Reference proteome</keyword>
<comment type="caution">
    <text evidence="1">The sequence shown here is derived from an EMBL/GenBank/DDBJ whole genome shotgun (WGS) entry which is preliminary data.</text>
</comment>
<organism evidence="1 2">
    <name type="scientific">Actinomadura rubrobrunea</name>
    <dbReference type="NCBI Taxonomy" id="115335"/>
    <lineage>
        <taxon>Bacteria</taxon>
        <taxon>Bacillati</taxon>
        <taxon>Actinomycetota</taxon>
        <taxon>Actinomycetes</taxon>
        <taxon>Streptosporangiales</taxon>
        <taxon>Thermomonosporaceae</taxon>
        <taxon>Actinomadura</taxon>
    </lineage>
</organism>
<dbReference type="Gene3D" id="1.20.120.640">
    <property type="entry name" value="Anticodon-binding domain of a subclass of class I aminoacyl-tRNA synthetases"/>
    <property type="match status" value="1"/>
</dbReference>
<sequence>MLRLHDHRTGRAEEVARGPLRVHVAAGADRALIVADLLRRVAERTGRRPVVVTRAEGVEPSAYGFSDLNLPDFPVAPAPASDTAVFVGPAPGPGLSVVVPDAAPAGDDPLCLRLGVLRVRYREPADLAAAAERARDDLSRWRGLMAEWARSPGRPMDPTYAARGQDALADDLNSPAALATLDRLAEDPDVAPGAKLETFIHLDLLLGLDLVSQIGSA</sequence>
<accession>A0A9W6PS63</accession>
<dbReference type="Proteomes" id="UP001165124">
    <property type="component" value="Unassembled WGS sequence"/>
</dbReference>
<dbReference type="RefSeq" id="WP_067915717.1">
    <property type="nucleotide sequence ID" value="NZ_BSRZ01000001.1"/>
</dbReference>
<dbReference type="AlphaFoldDB" id="A0A9W6PS63"/>
<gene>
    <name evidence="1" type="ORF">Arub01_04900</name>
</gene>